<keyword evidence="1" id="KW-0472">Membrane</keyword>
<keyword evidence="1" id="KW-0812">Transmembrane</keyword>
<evidence type="ECO:0000313" key="2">
    <source>
        <dbReference type="EMBL" id="UYC82527.1"/>
    </source>
</evidence>
<dbReference type="RefSeq" id="WP_262137457.1">
    <property type="nucleotide sequence ID" value="NZ_CP106879.1"/>
</dbReference>
<proteinExistence type="predicted"/>
<feature type="transmembrane region" description="Helical" evidence="1">
    <location>
        <begin position="34"/>
        <end position="61"/>
    </location>
</feature>
<accession>A0A9Q9PBZ4</accession>
<dbReference type="EMBL" id="CP106879">
    <property type="protein sequence ID" value="UYC82527.1"/>
    <property type="molecule type" value="Genomic_DNA"/>
</dbReference>
<dbReference type="Proteomes" id="UP001062223">
    <property type="component" value="Chromosome"/>
</dbReference>
<gene>
    <name evidence="2" type="ORF">OE229_08725</name>
</gene>
<keyword evidence="1" id="KW-1133">Transmembrane helix</keyword>
<name>A0A9Q9PBZ4_9MICO</name>
<evidence type="ECO:0000256" key="1">
    <source>
        <dbReference type="SAM" id="Phobius"/>
    </source>
</evidence>
<protein>
    <submittedName>
        <fullName evidence="2">Uncharacterized protein</fullName>
    </submittedName>
</protein>
<feature type="transmembrane region" description="Helical" evidence="1">
    <location>
        <begin position="9"/>
        <end position="28"/>
    </location>
</feature>
<sequence>MFSRIPPRVFGLAFGLGALVAGLVMALLGAGVQYIGLVAGGLVIAAMGLLAAVVGAIGFALHGSARSERDRSKRT</sequence>
<organism evidence="2 3">
    <name type="scientific">Curtobacterium poinsettiae</name>
    <dbReference type="NCBI Taxonomy" id="159612"/>
    <lineage>
        <taxon>Bacteria</taxon>
        <taxon>Bacillati</taxon>
        <taxon>Actinomycetota</taxon>
        <taxon>Actinomycetes</taxon>
        <taxon>Micrococcales</taxon>
        <taxon>Microbacteriaceae</taxon>
        <taxon>Curtobacterium</taxon>
    </lineage>
</organism>
<evidence type="ECO:0000313" key="3">
    <source>
        <dbReference type="Proteomes" id="UP001062223"/>
    </source>
</evidence>
<reference evidence="2" key="1">
    <citation type="submission" date="2022-09" db="EMBL/GenBank/DDBJ databases">
        <title>Taxonomy of Curtobacterium flaccumfaciens.</title>
        <authorList>
            <person name="Osdaghi E."/>
            <person name="Taghavi S.M."/>
            <person name="Hamidizade M."/>
            <person name="Abachi H."/>
            <person name="Fazliarab A."/>
            <person name="Baeyen S."/>
            <person name="Portier P."/>
            <person name="Van Vaerenbergh J."/>
            <person name="Jacques M.-A."/>
        </authorList>
    </citation>
    <scope>NUCLEOTIDE SEQUENCE</scope>
    <source>
        <strain evidence="2">AGQB46</strain>
    </source>
</reference>
<dbReference type="AlphaFoldDB" id="A0A9Q9PBZ4"/>
<dbReference type="KEGG" id="cpoi:OE229_08725"/>